<dbReference type="SUPFAM" id="SSF46689">
    <property type="entry name" value="Homeodomain-like"/>
    <property type="match status" value="1"/>
</dbReference>
<dbReference type="Pfam" id="PF12852">
    <property type="entry name" value="Cupin_6"/>
    <property type="match status" value="1"/>
</dbReference>
<dbReference type="PANTHER" id="PTHR46796">
    <property type="entry name" value="HTH-TYPE TRANSCRIPTIONAL ACTIVATOR RHAS-RELATED"/>
    <property type="match status" value="1"/>
</dbReference>
<dbReference type="GO" id="GO:0043565">
    <property type="term" value="F:sequence-specific DNA binding"/>
    <property type="evidence" value="ECO:0007669"/>
    <property type="project" value="InterPro"/>
</dbReference>
<dbReference type="GO" id="GO:0003700">
    <property type="term" value="F:DNA-binding transcription factor activity"/>
    <property type="evidence" value="ECO:0007669"/>
    <property type="project" value="InterPro"/>
</dbReference>
<gene>
    <name evidence="5" type="ORF">BBK82_42025</name>
</gene>
<dbReference type="SMART" id="SM00342">
    <property type="entry name" value="HTH_ARAC"/>
    <property type="match status" value="1"/>
</dbReference>
<dbReference type="PANTHER" id="PTHR46796:SF13">
    <property type="entry name" value="HTH-TYPE TRANSCRIPTIONAL ACTIVATOR RHAS"/>
    <property type="match status" value="1"/>
</dbReference>
<proteinExistence type="predicted"/>
<evidence type="ECO:0000256" key="3">
    <source>
        <dbReference type="ARBA" id="ARBA00023163"/>
    </source>
</evidence>
<dbReference type="Proteomes" id="UP000093053">
    <property type="component" value="Chromosome"/>
</dbReference>
<dbReference type="RefSeq" id="WP_065919894.1">
    <property type="nucleotide sequence ID" value="NZ_CP016793.1"/>
</dbReference>
<dbReference type="EMBL" id="CP016793">
    <property type="protein sequence ID" value="ANZ41559.1"/>
    <property type="molecule type" value="Genomic_DNA"/>
</dbReference>
<keyword evidence="3" id="KW-0804">Transcription</keyword>
<dbReference type="Gene3D" id="1.10.10.60">
    <property type="entry name" value="Homeodomain-like"/>
    <property type="match status" value="2"/>
</dbReference>
<keyword evidence="2" id="KW-0238">DNA-binding</keyword>
<organism evidence="5 6">
    <name type="scientific">Lentzea guizhouensis</name>
    <dbReference type="NCBI Taxonomy" id="1586287"/>
    <lineage>
        <taxon>Bacteria</taxon>
        <taxon>Bacillati</taxon>
        <taxon>Actinomycetota</taxon>
        <taxon>Actinomycetes</taxon>
        <taxon>Pseudonocardiales</taxon>
        <taxon>Pseudonocardiaceae</taxon>
        <taxon>Lentzea</taxon>
    </lineage>
</organism>
<keyword evidence="6" id="KW-1185">Reference proteome</keyword>
<dbReference type="AlphaFoldDB" id="A0A1B2HUZ2"/>
<dbReference type="STRING" id="1586287.BBK82_42025"/>
<dbReference type="InterPro" id="IPR009057">
    <property type="entry name" value="Homeodomain-like_sf"/>
</dbReference>
<dbReference type="InterPro" id="IPR050204">
    <property type="entry name" value="AraC_XylS_family_regulators"/>
</dbReference>
<dbReference type="InterPro" id="IPR018060">
    <property type="entry name" value="HTH_AraC"/>
</dbReference>
<dbReference type="KEGG" id="led:BBK82_42025"/>
<keyword evidence="1" id="KW-0805">Transcription regulation</keyword>
<accession>A0A1B2HUZ2</accession>
<dbReference type="OrthoDB" id="241790at2"/>
<sequence>MDLISDAIRTVRVGTANARLIRQTAPGIRFAAFAGSGFHIITSGTCWLIGGDEPRSLAPGDIVLTSSGGEHGLSTRPCALADLPLVRMGPLPPAPRPTPFEFLCGAYRLQHHRAPQYLRALPDLIAVSPDYDGRPELRSLVGLLAADASAARPGSGATLRAVLDLILVQVLQQWEEHDGASWRPEAAHPGVVAALREIHEKPQLRWTVGRLSEVAGLPRAAFSRLFTTAVGEPPMRYVTGWRLGLAAQLLRETDLALARIAPQVGYSTEFALSAAFRREYGVSPGQFRSAP</sequence>
<dbReference type="Pfam" id="PF12833">
    <property type="entry name" value="HTH_18"/>
    <property type="match status" value="1"/>
</dbReference>
<evidence type="ECO:0000313" key="6">
    <source>
        <dbReference type="Proteomes" id="UP000093053"/>
    </source>
</evidence>
<evidence type="ECO:0000256" key="2">
    <source>
        <dbReference type="ARBA" id="ARBA00023125"/>
    </source>
</evidence>
<dbReference type="PROSITE" id="PS01124">
    <property type="entry name" value="HTH_ARAC_FAMILY_2"/>
    <property type="match status" value="1"/>
</dbReference>
<name>A0A1B2HUZ2_9PSEU</name>
<evidence type="ECO:0000259" key="4">
    <source>
        <dbReference type="PROSITE" id="PS01124"/>
    </source>
</evidence>
<dbReference type="InterPro" id="IPR032783">
    <property type="entry name" value="AraC_lig"/>
</dbReference>
<reference evidence="5 6" key="1">
    <citation type="submission" date="2016-07" db="EMBL/GenBank/DDBJ databases">
        <title>Complete genome sequence of the Lentzea guizhouensis DHS C013.</title>
        <authorList>
            <person name="Cao C."/>
        </authorList>
    </citation>
    <scope>NUCLEOTIDE SEQUENCE [LARGE SCALE GENOMIC DNA]</scope>
    <source>
        <strain evidence="5 6">DHS C013</strain>
    </source>
</reference>
<evidence type="ECO:0000313" key="5">
    <source>
        <dbReference type="EMBL" id="ANZ41559.1"/>
    </source>
</evidence>
<feature type="domain" description="HTH araC/xylS-type" evidence="4">
    <location>
        <begin position="189"/>
        <end position="290"/>
    </location>
</feature>
<protein>
    <submittedName>
        <fullName evidence="5">AraC family transcriptional regulator</fullName>
    </submittedName>
</protein>
<evidence type="ECO:0000256" key="1">
    <source>
        <dbReference type="ARBA" id="ARBA00023015"/>
    </source>
</evidence>